<dbReference type="OrthoDB" id="2971389at2"/>
<dbReference type="EMBL" id="BJON01000040">
    <property type="protein sequence ID" value="GED73054.1"/>
    <property type="molecule type" value="Genomic_DNA"/>
</dbReference>
<reference evidence="1 4" key="3">
    <citation type="submission" date="2019-06" db="EMBL/GenBank/DDBJ databases">
        <title>Whole genome shotgun sequence of Brevibacillus reuszeri NBRC 15719.</title>
        <authorList>
            <person name="Hosoyama A."/>
            <person name="Uohara A."/>
            <person name="Ohji S."/>
            <person name="Ichikawa N."/>
        </authorList>
    </citation>
    <scope>NUCLEOTIDE SEQUENCE [LARGE SCALE GENOMIC DNA]</scope>
    <source>
        <strain evidence="1 4">NBRC 15719</strain>
    </source>
</reference>
<evidence type="ECO:0000313" key="4">
    <source>
        <dbReference type="Proteomes" id="UP000319578"/>
    </source>
</evidence>
<sequence>MKLKCNYCDPKNVKSIDSETDDFIRDNDTKKYYHTDCYMLHLKTRKRLTDEEIETRVSERVAYREQEIREMIDKNNFFQWLMNYYDAALPSYFYMKVQSIRTGKHELVKDPVNYETLLDIYQHMESYLNKIAAKKQMSVSSRMNYDLAVVIGNMGDYRRYKAKQLTANVEAMEIETRLEDGKIVQEIHRQRREKNKRANEFDITDVMDELLL</sequence>
<dbReference type="RefSeq" id="WP_049739173.1">
    <property type="nucleotide sequence ID" value="NZ_BJON01000040.1"/>
</dbReference>
<dbReference type="Proteomes" id="UP000319578">
    <property type="component" value="Unassembled WGS sequence"/>
</dbReference>
<evidence type="ECO:0000313" key="1">
    <source>
        <dbReference type="EMBL" id="GED73054.1"/>
    </source>
</evidence>
<proteinExistence type="predicted"/>
<organism evidence="2 3">
    <name type="scientific">Brevibacillus reuszeri</name>
    <dbReference type="NCBI Taxonomy" id="54915"/>
    <lineage>
        <taxon>Bacteria</taxon>
        <taxon>Bacillati</taxon>
        <taxon>Bacillota</taxon>
        <taxon>Bacilli</taxon>
        <taxon>Bacillales</taxon>
        <taxon>Paenibacillaceae</taxon>
        <taxon>Brevibacillus</taxon>
    </lineage>
</organism>
<dbReference type="PATRIC" id="fig|54915.3.peg.1915"/>
<keyword evidence="4" id="KW-1185">Reference proteome</keyword>
<dbReference type="AlphaFoldDB" id="A0A0K9YNB3"/>
<evidence type="ECO:0000313" key="3">
    <source>
        <dbReference type="Proteomes" id="UP000036834"/>
    </source>
</evidence>
<dbReference type="EMBL" id="LGIQ01000009">
    <property type="protein sequence ID" value="KNB70204.1"/>
    <property type="molecule type" value="Genomic_DNA"/>
</dbReference>
<accession>A0A0K9YNB3</accession>
<dbReference type="Proteomes" id="UP000036834">
    <property type="component" value="Unassembled WGS sequence"/>
</dbReference>
<evidence type="ECO:0000313" key="2">
    <source>
        <dbReference type="EMBL" id="KNB70204.1"/>
    </source>
</evidence>
<protein>
    <submittedName>
        <fullName evidence="2">Uncharacterized protein</fullName>
    </submittedName>
</protein>
<gene>
    <name evidence="2" type="ORF">ADS79_14640</name>
    <name evidence="1" type="ORF">BRE01_67560</name>
</gene>
<comment type="caution">
    <text evidence="2">The sequence shown here is derived from an EMBL/GenBank/DDBJ whole genome shotgun (WGS) entry which is preliminary data.</text>
</comment>
<reference evidence="3" key="1">
    <citation type="submission" date="2015-07" db="EMBL/GenBank/DDBJ databases">
        <title>Genome sequencing project for genomic taxonomy and phylogenomics of Bacillus-like bacteria.</title>
        <authorList>
            <person name="Liu B."/>
            <person name="Wang J."/>
            <person name="Zhu Y."/>
            <person name="Liu G."/>
            <person name="Chen Q."/>
            <person name="Chen Z."/>
            <person name="Lan J."/>
            <person name="Che J."/>
            <person name="Ge C."/>
            <person name="Shi H."/>
            <person name="Pan Z."/>
            <person name="Liu X."/>
        </authorList>
    </citation>
    <scope>NUCLEOTIDE SEQUENCE [LARGE SCALE GENOMIC DNA]</scope>
    <source>
        <strain evidence="3">DSM 9887</strain>
    </source>
</reference>
<name>A0A0K9YNB3_9BACL</name>
<dbReference type="STRING" id="54915.ADS79_14640"/>
<reference evidence="2" key="2">
    <citation type="submission" date="2015-07" db="EMBL/GenBank/DDBJ databases">
        <title>MeaNS - Measles Nucleotide Surveillance Program.</title>
        <authorList>
            <person name="Tran T."/>
            <person name="Druce J."/>
        </authorList>
    </citation>
    <scope>NUCLEOTIDE SEQUENCE</scope>
    <source>
        <strain evidence="2">DSM 9887</strain>
    </source>
</reference>